<gene>
    <name evidence="1" type="ORF">Q3C12_14670</name>
</gene>
<dbReference type="RefSeq" id="WP_302878800.1">
    <property type="nucleotide sequence ID" value="NZ_JARLKN010000052.1"/>
</dbReference>
<evidence type="ECO:0000313" key="1">
    <source>
        <dbReference type="EMBL" id="MDO3678252.1"/>
    </source>
</evidence>
<dbReference type="Proteomes" id="UP001168883">
    <property type="component" value="Unassembled WGS sequence"/>
</dbReference>
<protein>
    <submittedName>
        <fullName evidence="1">Uncharacterized protein</fullName>
    </submittedName>
</protein>
<keyword evidence="2" id="KW-1185">Reference proteome</keyword>
<organism evidence="1 2">
    <name type="scientific">Paenibacillus ehimensis</name>
    <dbReference type="NCBI Taxonomy" id="79264"/>
    <lineage>
        <taxon>Bacteria</taxon>
        <taxon>Bacillati</taxon>
        <taxon>Bacillota</taxon>
        <taxon>Bacilli</taxon>
        <taxon>Bacillales</taxon>
        <taxon>Paenibacillaceae</taxon>
        <taxon>Paenibacillus</taxon>
    </lineage>
</organism>
<comment type="caution">
    <text evidence="1">The sequence shown here is derived from an EMBL/GenBank/DDBJ whole genome shotgun (WGS) entry which is preliminary data.</text>
</comment>
<evidence type="ECO:0000313" key="2">
    <source>
        <dbReference type="Proteomes" id="UP001168883"/>
    </source>
</evidence>
<sequence>MDFSKKNNWTVEMLEKTLVLHTVIRPDEWGNFDLLWRAKFECEKSIGGIIRPAEGGEVKEWITVYKHNGYQIEVLNGAKAGDPMGYRLNPPLPEHAGT</sequence>
<reference evidence="1" key="1">
    <citation type="submission" date="2023-07" db="EMBL/GenBank/DDBJ databases">
        <authorList>
            <person name="Aktuganov G."/>
            <person name="Boyko T."/>
            <person name="Delegan Y."/>
            <person name="Galimzianova N."/>
            <person name="Gilvanova E."/>
            <person name="Korobov V."/>
            <person name="Kuzmina L."/>
            <person name="Melentiev A."/>
            <person name="Milman P."/>
            <person name="Ryabova A."/>
            <person name="Stupak E."/>
            <person name="Yasakov T."/>
            <person name="Zharikova N."/>
            <person name="Zhurenko E."/>
        </authorList>
    </citation>
    <scope>NUCLEOTIDE SEQUENCE</scope>
    <source>
        <strain evidence="1">IB-739</strain>
    </source>
</reference>
<name>A0ABT8VB81_9BACL</name>
<dbReference type="EMBL" id="JAUMKJ010000016">
    <property type="protein sequence ID" value="MDO3678252.1"/>
    <property type="molecule type" value="Genomic_DNA"/>
</dbReference>
<proteinExistence type="predicted"/>
<accession>A0ABT8VB81</accession>